<sequence>MPIVNLAISSAAQKGYQKKCGVIYREFQKNMNVYLKHEQELRADLRKMRKEKMTNRQFSLYRSAGADLFSKADETRRLIMKHNLSTTSPLMEFFDFNPWGLDAIVDEDLIRPQTAPLEMEEEGEMKEEIRPQTAGVVPDQSFSSEHVNKNNQTLASSLENRFIEPHVAKVEHLLHSQSVHSTQLPVQDATRPETVLDHADEEEMDVDGEVDTNTERTRARKITINADKFGVLQKGTVDVKLKNKDGKFILKPVSMDYEPDSVESVFIAKDPSKERMALVRQSTCIHSPTVSSELKVNNRIAIQKSLMGKAAKKTSVSEIFKGARDRKTRHFRIFLKNPADSNEDENQGEDEKKQNNSNSTSQTISIYKHQKKMTSSNPNRSTSKVVPTIRTNSDSSDKGRSNEGQKLIAFKERAMGGKHNNISVSITTKPKENAQSPTTPTSQMNQPIGGILFKRRCDSSQSSIRPPSQLSIGNNDVFSTSGYHRVMFAKMPNTDQPDSRGPTPLNRSTSSMSMRDSNVQFAFSDADMTDMIQKLVEGGGTDGSLSDRPVSNLSVGGAMRTVQMMKKFSGILQRKRNTPTPSQLSSEFDTPFRPASRLRSSRDTRELIRNIKKRDEEYEEAMTSMRRRVALGASSGPRPSVVGHR</sequence>
<feature type="region of interest" description="Disordered" evidence="1">
    <location>
        <begin position="330"/>
        <end position="448"/>
    </location>
</feature>
<dbReference type="AlphaFoldDB" id="A0AA88XXH6"/>
<feature type="region of interest" description="Disordered" evidence="1">
    <location>
        <begin position="491"/>
        <end position="512"/>
    </location>
</feature>
<name>A0AA88XXH6_PINIB</name>
<protein>
    <submittedName>
        <fullName evidence="2">Uncharacterized protein</fullName>
    </submittedName>
</protein>
<comment type="caution">
    <text evidence="2">The sequence shown here is derived from an EMBL/GenBank/DDBJ whole genome shotgun (WGS) entry which is preliminary data.</text>
</comment>
<dbReference type="Proteomes" id="UP001186944">
    <property type="component" value="Unassembled WGS sequence"/>
</dbReference>
<organism evidence="2 3">
    <name type="scientific">Pinctada imbricata</name>
    <name type="common">Atlantic pearl-oyster</name>
    <name type="synonym">Pinctada martensii</name>
    <dbReference type="NCBI Taxonomy" id="66713"/>
    <lineage>
        <taxon>Eukaryota</taxon>
        <taxon>Metazoa</taxon>
        <taxon>Spiralia</taxon>
        <taxon>Lophotrochozoa</taxon>
        <taxon>Mollusca</taxon>
        <taxon>Bivalvia</taxon>
        <taxon>Autobranchia</taxon>
        <taxon>Pteriomorphia</taxon>
        <taxon>Pterioida</taxon>
        <taxon>Pterioidea</taxon>
        <taxon>Pteriidae</taxon>
        <taxon>Pinctada</taxon>
    </lineage>
</organism>
<evidence type="ECO:0000313" key="3">
    <source>
        <dbReference type="Proteomes" id="UP001186944"/>
    </source>
</evidence>
<feature type="compositionally biased region" description="Basic and acidic residues" evidence="1">
    <location>
        <begin position="395"/>
        <end position="415"/>
    </location>
</feature>
<dbReference type="EMBL" id="VSWD01000009">
    <property type="protein sequence ID" value="KAK3093814.1"/>
    <property type="molecule type" value="Genomic_DNA"/>
</dbReference>
<evidence type="ECO:0000256" key="1">
    <source>
        <dbReference type="SAM" id="MobiDB-lite"/>
    </source>
</evidence>
<feature type="region of interest" description="Disordered" evidence="1">
    <location>
        <begin position="574"/>
        <end position="603"/>
    </location>
</feature>
<proteinExistence type="predicted"/>
<accession>A0AA88XXH6</accession>
<keyword evidence="3" id="KW-1185">Reference proteome</keyword>
<feature type="compositionally biased region" description="Polar residues" evidence="1">
    <location>
        <begin position="420"/>
        <end position="446"/>
    </location>
</feature>
<gene>
    <name evidence="2" type="ORF">FSP39_020523</name>
</gene>
<evidence type="ECO:0000313" key="2">
    <source>
        <dbReference type="EMBL" id="KAK3093814.1"/>
    </source>
</evidence>
<feature type="compositionally biased region" description="Polar residues" evidence="1">
    <location>
        <begin position="578"/>
        <end position="588"/>
    </location>
</feature>
<feature type="compositionally biased region" description="Low complexity" evidence="1">
    <location>
        <begin position="355"/>
        <end position="366"/>
    </location>
</feature>
<reference evidence="2" key="1">
    <citation type="submission" date="2019-08" db="EMBL/GenBank/DDBJ databases">
        <title>The improved chromosome-level genome for the pearl oyster Pinctada fucata martensii using PacBio sequencing and Hi-C.</title>
        <authorList>
            <person name="Zheng Z."/>
        </authorList>
    </citation>
    <scope>NUCLEOTIDE SEQUENCE</scope>
    <source>
        <strain evidence="2">ZZ-2019</strain>
        <tissue evidence="2">Adductor muscle</tissue>
    </source>
</reference>
<feature type="compositionally biased region" description="Polar residues" evidence="1">
    <location>
        <begin position="373"/>
        <end position="394"/>
    </location>
</feature>